<dbReference type="PANTHER" id="PTHR43058">
    <property type="entry name" value="SLR0655 PROTEIN"/>
    <property type="match status" value="1"/>
</dbReference>
<comment type="caution">
    <text evidence="2">The sequence shown here is derived from an EMBL/GenBank/DDBJ whole genome shotgun (WGS) entry which is preliminary data.</text>
</comment>
<organism evidence="2 3">
    <name type="scientific">Apatococcus lobatus</name>
    <dbReference type="NCBI Taxonomy" id="904363"/>
    <lineage>
        <taxon>Eukaryota</taxon>
        <taxon>Viridiplantae</taxon>
        <taxon>Chlorophyta</taxon>
        <taxon>core chlorophytes</taxon>
        <taxon>Trebouxiophyceae</taxon>
        <taxon>Chlorellales</taxon>
        <taxon>Chlorellaceae</taxon>
        <taxon>Apatococcus</taxon>
    </lineage>
</organism>
<proteinExistence type="predicted"/>
<dbReference type="EMBL" id="JALJOS010000080">
    <property type="protein sequence ID" value="KAK9816308.1"/>
    <property type="molecule type" value="Genomic_DNA"/>
</dbReference>
<feature type="domain" description="DUF427" evidence="1">
    <location>
        <begin position="49"/>
        <end position="138"/>
    </location>
</feature>
<protein>
    <recommendedName>
        <fullName evidence="1">DUF427 domain-containing protein</fullName>
    </recommendedName>
</protein>
<keyword evidence="3" id="KW-1185">Reference proteome</keyword>
<evidence type="ECO:0000313" key="3">
    <source>
        <dbReference type="Proteomes" id="UP001438707"/>
    </source>
</evidence>
<evidence type="ECO:0000313" key="2">
    <source>
        <dbReference type="EMBL" id="KAK9816308.1"/>
    </source>
</evidence>
<name>A0AAW1Q6K6_9CHLO</name>
<accession>A0AAW1Q6K6</accession>
<dbReference type="PANTHER" id="PTHR43058:SF1">
    <property type="entry name" value="DUF427 DOMAIN-CONTAINING PROTEIN"/>
    <property type="match status" value="1"/>
</dbReference>
<reference evidence="2 3" key="1">
    <citation type="journal article" date="2024" name="Nat. Commun.">
        <title>Phylogenomics reveals the evolutionary origins of lichenization in chlorophyte algae.</title>
        <authorList>
            <person name="Puginier C."/>
            <person name="Libourel C."/>
            <person name="Otte J."/>
            <person name="Skaloud P."/>
            <person name="Haon M."/>
            <person name="Grisel S."/>
            <person name="Petersen M."/>
            <person name="Berrin J.G."/>
            <person name="Delaux P.M."/>
            <person name="Dal Grande F."/>
            <person name="Keller J."/>
        </authorList>
    </citation>
    <scope>NUCLEOTIDE SEQUENCE [LARGE SCALE GENOMIC DNA]</scope>
    <source>
        <strain evidence="2 3">SAG 2145</strain>
    </source>
</reference>
<dbReference type="InterPro" id="IPR007361">
    <property type="entry name" value="DUF427"/>
</dbReference>
<dbReference type="Proteomes" id="UP001438707">
    <property type="component" value="Unassembled WGS sequence"/>
</dbReference>
<gene>
    <name evidence="2" type="ORF">WJX74_006679</name>
</gene>
<evidence type="ECO:0000259" key="1">
    <source>
        <dbReference type="Pfam" id="PF04248"/>
    </source>
</evidence>
<dbReference type="Pfam" id="PF04248">
    <property type="entry name" value="NTP_transf_9"/>
    <property type="match status" value="1"/>
</dbReference>
<sequence>MTSGGLLSGGCVASQARSATCRSSASMVQENVWDYPRPPALEKTPKRLRVLLDGQEIASTNQGYRVLETSHPPTYYIPPGDVAAGVLEKATGRSSFCEWKGHATYWNVKKGGPQRKIWSYEQPTGKFAPIAGYLSFYAHPPFQCFVDEEEALQQPGDFYGGWKTSNIVGEMKGGPGTMHW</sequence>
<dbReference type="Gene3D" id="2.170.150.40">
    <property type="entry name" value="Domain of unknown function (DUF427)"/>
    <property type="match status" value="1"/>
</dbReference>
<dbReference type="InterPro" id="IPR038694">
    <property type="entry name" value="DUF427_sf"/>
</dbReference>
<dbReference type="AlphaFoldDB" id="A0AAW1Q6K6"/>